<dbReference type="EMBL" id="HBIV01018819">
    <property type="protein sequence ID" value="CAE0662030.1"/>
    <property type="molecule type" value="Transcribed_RNA"/>
</dbReference>
<gene>
    <name evidence="1" type="ORF">LGLO00237_LOCUS13624</name>
    <name evidence="2" type="ORF">LGLO00237_LOCUS13625</name>
    <name evidence="3" type="ORF">LGLO00237_LOCUS13626</name>
    <name evidence="4" type="ORF">LGLO00237_LOCUS13629</name>
</gene>
<reference evidence="3" key="1">
    <citation type="submission" date="2021-01" db="EMBL/GenBank/DDBJ databases">
        <authorList>
            <person name="Corre E."/>
            <person name="Pelletier E."/>
            <person name="Niang G."/>
            <person name="Scheremetjew M."/>
            <person name="Finn R."/>
            <person name="Kale V."/>
            <person name="Holt S."/>
            <person name="Cochrane G."/>
            <person name="Meng A."/>
            <person name="Brown T."/>
            <person name="Cohen L."/>
        </authorList>
    </citation>
    <scope>NUCLEOTIDE SEQUENCE</scope>
    <source>
        <strain evidence="3">CCCM811</strain>
    </source>
</reference>
<protein>
    <submittedName>
        <fullName evidence="3">Uncharacterized protein</fullName>
    </submittedName>
</protein>
<proteinExistence type="predicted"/>
<evidence type="ECO:0000313" key="2">
    <source>
        <dbReference type="EMBL" id="CAE0662030.1"/>
    </source>
</evidence>
<dbReference type="EMBL" id="HBIV01018818">
    <property type="protein sequence ID" value="CAE0662029.1"/>
    <property type="molecule type" value="Transcribed_RNA"/>
</dbReference>
<evidence type="ECO:0000313" key="4">
    <source>
        <dbReference type="EMBL" id="CAE0662034.1"/>
    </source>
</evidence>
<sequence length="123" mass="13730">MPERSGIEKGRMRFISDWNKEIANEFGVLIVDTTKKDQYKDAKFSQPAIFVFNDKFELIYEWKKTQGADPFGRPKPSVLCPVVIAHAKDAAEGEILTKIPPEKLKGLSYQGVTSAAGILCVLI</sequence>
<dbReference type="AlphaFoldDB" id="A0A6V3LZR9"/>
<evidence type="ECO:0000313" key="3">
    <source>
        <dbReference type="EMBL" id="CAE0662031.1"/>
    </source>
</evidence>
<name>A0A6V3LZR9_9EUKA</name>
<evidence type="ECO:0000313" key="1">
    <source>
        <dbReference type="EMBL" id="CAE0662029.1"/>
    </source>
</evidence>
<accession>A0A6V3LZR9</accession>
<dbReference type="EMBL" id="HBIV01018825">
    <property type="protein sequence ID" value="CAE0662034.1"/>
    <property type="molecule type" value="Transcribed_RNA"/>
</dbReference>
<dbReference type="EMBL" id="HBIV01018820">
    <property type="protein sequence ID" value="CAE0662031.1"/>
    <property type="molecule type" value="Transcribed_RNA"/>
</dbReference>
<organism evidence="3">
    <name type="scientific">Lotharella globosa</name>
    <dbReference type="NCBI Taxonomy" id="91324"/>
    <lineage>
        <taxon>Eukaryota</taxon>
        <taxon>Sar</taxon>
        <taxon>Rhizaria</taxon>
        <taxon>Cercozoa</taxon>
        <taxon>Chlorarachniophyceae</taxon>
        <taxon>Lotharella</taxon>
    </lineage>
</organism>